<proteinExistence type="predicted"/>
<dbReference type="Proteomes" id="UP000002287">
    <property type="component" value="Chromosome 1"/>
</dbReference>
<name>A4JFR4_BURVG</name>
<protein>
    <submittedName>
        <fullName evidence="2">Uncharacterized protein</fullName>
    </submittedName>
</protein>
<evidence type="ECO:0000313" key="2">
    <source>
        <dbReference type="EMBL" id="ABO55117.1"/>
    </source>
</evidence>
<dbReference type="HOGENOM" id="CLU_1394064_0_0_4"/>
<dbReference type="KEGG" id="bvi:Bcep1808_2115"/>
<feature type="compositionally biased region" description="Basic residues" evidence="1">
    <location>
        <begin position="58"/>
        <end position="72"/>
    </location>
</feature>
<organism evidence="2 3">
    <name type="scientific">Burkholderia vietnamiensis (strain G4 / LMG 22486)</name>
    <name type="common">Burkholderia cepacia (strain R1808)</name>
    <dbReference type="NCBI Taxonomy" id="269482"/>
    <lineage>
        <taxon>Bacteria</taxon>
        <taxon>Pseudomonadati</taxon>
        <taxon>Pseudomonadota</taxon>
        <taxon>Betaproteobacteria</taxon>
        <taxon>Burkholderiales</taxon>
        <taxon>Burkholderiaceae</taxon>
        <taxon>Burkholderia</taxon>
        <taxon>Burkholderia cepacia complex</taxon>
    </lineage>
</organism>
<feature type="compositionally biased region" description="Basic and acidic residues" evidence="1">
    <location>
        <begin position="98"/>
        <end position="113"/>
    </location>
</feature>
<dbReference type="EMBL" id="CP000614">
    <property type="protein sequence ID" value="ABO55117.1"/>
    <property type="molecule type" value="Genomic_DNA"/>
</dbReference>
<sequence>MFGGFFHFVVLTFKSQELATGAWSSGGRFFALSRGQACGSRRSGAVRQCRHSSVLARSKSKARKFPRPRRNAGRAWDLGRGGRLPVVARDALSGAAAREAKASETDEEGRGLADGRQPAGDSGCRSGGGGDRTIRFASETSRQRRKKMAGAHIGATSTAASKGNGQAGQGDLRKRSHRPDDDEVAETPASRRRWV</sequence>
<reference evidence="3" key="1">
    <citation type="submission" date="2007-03" db="EMBL/GenBank/DDBJ databases">
        <title>Complete sequence of chromosome 1 of Burkholderia vietnamiensis G4.</title>
        <authorList>
            <consortium name="US DOE Joint Genome Institute"/>
            <person name="Copeland A."/>
            <person name="Lucas S."/>
            <person name="Lapidus A."/>
            <person name="Barry K."/>
            <person name="Detter J.C."/>
            <person name="Glavina del Rio T."/>
            <person name="Hammon N."/>
            <person name="Israni S."/>
            <person name="Dalin E."/>
            <person name="Tice H."/>
            <person name="Pitluck S."/>
            <person name="Chain P."/>
            <person name="Malfatti S."/>
            <person name="Shin M."/>
            <person name="Vergez L."/>
            <person name="Schmutz J."/>
            <person name="Larimer F."/>
            <person name="Land M."/>
            <person name="Hauser L."/>
            <person name="Kyrpides N."/>
            <person name="Tiedje J."/>
            <person name="Richardson P."/>
        </authorList>
    </citation>
    <scope>NUCLEOTIDE SEQUENCE [LARGE SCALE GENOMIC DNA]</scope>
    <source>
        <strain evidence="3">G4 / LMG 22486</strain>
    </source>
</reference>
<evidence type="ECO:0000256" key="1">
    <source>
        <dbReference type="SAM" id="MobiDB-lite"/>
    </source>
</evidence>
<gene>
    <name evidence="2" type="ordered locus">Bcep1808_2115</name>
</gene>
<feature type="region of interest" description="Disordered" evidence="1">
    <location>
        <begin position="94"/>
        <end position="195"/>
    </location>
</feature>
<accession>A4JFR4</accession>
<feature type="compositionally biased region" description="Polar residues" evidence="1">
    <location>
        <begin position="155"/>
        <end position="164"/>
    </location>
</feature>
<evidence type="ECO:0000313" key="3">
    <source>
        <dbReference type="Proteomes" id="UP000002287"/>
    </source>
</evidence>
<dbReference type="AlphaFoldDB" id="A4JFR4"/>
<feature type="region of interest" description="Disordered" evidence="1">
    <location>
        <begin position="58"/>
        <end position="79"/>
    </location>
</feature>